<proteinExistence type="inferred from homology"/>
<keyword evidence="6 10" id="KW-0648">Protein biosynthesis</keyword>
<evidence type="ECO:0000256" key="1">
    <source>
        <dbReference type="ARBA" id="ARBA00005594"/>
    </source>
</evidence>
<evidence type="ECO:0000256" key="8">
    <source>
        <dbReference type="ARBA" id="ARBA00026124"/>
    </source>
</evidence>
<dbReference type="InterPro" id="IPR009080">
    <property type="entry name" value="tRNAsynth_Ia_anticodon-bd"/>
</dbReference>
<evidence type="ECO:0000256" key="7">
    <source>
        <dbReference type="ARBA" id="ARBA00023146"/>
    </source>
</evidence>
<dbReference type="eggNOG" id="KOG0436">
    <property type="taxonomic scope" value="Eukaryota"/>
</dbReference>
<evidence type="ECO:0000256" key="6">
    <source>
        <dbReference type="ARBA" id="ARBA00022917"/>
    </source>
</evidence>
<name>A5DIE6_PICGU</name>
<dbReference type="STRING" id="294746.A5DIE6"/>
<dbReference type="InParanoid" id="A5DIE6"/>
<dbReference type="InterPro" id="IPR033911">
    <property type="entry name" value="MetRS_core"/>
</dbReference>
<dbReference type="GeneID" id="5126468"/>
<dbReference type="OrthoDB" id="24670at2759"/>
<protein>
    <recommendedName>
        <fullName evidence="8">Methionine--tRNA ligase, mitochondrial</fullName>
        <ecNumber evidence="2">6.1.1.10</ecNumber>
    </recommendedName>
    <alternativeName>
        <fullName evidence="9">Methionyl-tRNA synthetase</fullName>
    </alternativeName>
</protein>
<gene>
    <name evidence="12" type="ORF">PGUG_03047</name>
</gene>
<dbReference type="GO" id="GO:0006431">
    <property type="term" value="P:methionyl-tRNA aminoacylation"/>
    <property type="evidence" value="ECO:0007669"/>
    <property type="project" value="EnsemblFungi"/>
</dbReference>
<evidence type="ECO:0000256" key="4">
    <source>
        <dbReference type="ARBA" id="ARBA00022741"/>
    </source>
</evidence>
<dbReference type="RefSeq" id="XP_001485318.2">
    <property type="nucleotide sequence ID" value="XM_001485268.1"/>
</dbReference>
<keyword evidence="4 10" id="KW-0547">Nucleotide-binding</keyword>
<dbReference type="Gene3D" id="1.10.730.10">
    <property type="entry name" value="Isoleucyl-tRNA Synthetase, Domain 1"/>
    <property type="match status" value="1"/>
</dbReference>
<reference evidence="12 13" key="1">
    <citation type="journal article" date="2009" name="Nature">
        <title>Evolution of pathogenicity and sexual reproduction in eight Candida genomes.</title>
        <authorList>
            <person name="Butler G."/>
            <person name="Rasmussen M.D."/>
            <person name="Lin M.F."/>
            <person name="Santos M.A."/>
            <person name="Sakthikumar S."/>
            <person name="Munro C.A."/>
            <person name="Rheinbay E."/>
            <person name="Grabherr M."/>
            <person name="Forche A."/>
            <person name="Reedy J.L."/>
            <person name="Agrafioti I."/>
            <person name="Arnaud M.B."/>
            <person name="Bates S."/>
            <person name="Brown A.J."/>
            <person name="Brunke S."/>
            <person name="Costanzo M.C."/>
            <person name="Fitzpatrick D.A."/>
            <person name="de Groot P.W."/>
            <person name="Harris D."/>
            <person name="Hoyer L.L."/>
            <person name="Hube B."/>
            <person name="Klis F.M."/>
            <person name="Kodira C."/>
            <person name="Lennard N."/>
            <person name="Logue M.E."/>
            <person name="Martin R."/>
            <person name="Neiman A.M."/>
            <person name="Nikolaou E."/>
            <person name="Quail M.A."/>
            <person name="Quinn J."/>
            <person name="Santos M.C."/>
            <person name="Schmitzberger F.F."/>
            <person name="Sherlock G."/>
            <person name="Shah P."/>
            <person name="Silverstein K.A."/>
            <person name="Skrzypek M.S."/>
            <person name="Soll D."/>
            <person name="Staggs R."/>
            <person name="Stansfield I."/>
            <person name="Stumpf M.P."/>
            <person name="Sudbery P.E."/>
            <person name="Srikantha T."/>
            <person name="Zeng Q."/>
            <person name="Berman J."/>
            <person name="Berriman M."/>
            <person name="Heitman J."/>
            <person name="Gow N.A."/>
            <person name="Lorenz M.C."/>
            <person name="Birren B.W."/>
            <person name="Kellis M."/>
            <person name="Cuomo C.A."/>
        </authorList>
    </citation>
    <scope>NUCLEOTIDE SEQUENCE [LARGE SCALE GENOMIC DNA]</scope>
    <source>
        <strain evidence="13">ATCC 6260 / CBS 566 / DSM 6381 / JCM 1539 / NBRC 10279 / NRRL Y-324</strain>
    </source>
</reference>
<dbReference type="EMBL" id="CH408157">
    <property type="protein sequence ID" value="EDK38949.2"/>
    <property type="molecule type" value="Genomic_DNA"/>
</dbReference>
<keyword evidence="5 10" id="KW-0067">ATP-binding</keyword>
<dbReference type="PANTHER" id="PTHR43326:SF1">
    <property type="entry name" value="METHIONINE--TRNA LIGASE, MITOCHONDRIAL"/>
    <property type="match status" value="1"/>
</dbReference>
<dbReference type="FunFam" id="2.170.220.10:FF:000002">
    <property type="entry name" value="Methionine--tRNA ligase"/>
    <property type="match status" value="1"/>
</dbReference>
<evidence type="ECO:0000256" key="10">
    <source>
        <dbReference type="RuleBase" id="RU363039"/>
    </source>
</evidence>
<dbReference type="NCBIfam" id="TIGR00398">
    <property type="entry name" value="metG"/>
    <property type="match status" value="1"/>
</dbReference>
<dbReference type="GO" id="GO:0005524">
    <property type="term" value="F:ATP binding"/>
    <property type="evidence" value="ECO:0007669"/>
    <property type="project" value="UniProtKB-KW"/>
</dbReference>
<dbReference type="InterPro" id="IPR023457">
    <property type="entry name" value="Met-tRNA_synth_2"/>
</dbReference>
<evidence type="ECO:0000259" key="11">
    <source>
        <dbReference type="Pfam" id="PF09334"/>
    </source>
</evidence>
<dbReference type="HOGENOM" id="CLU_009710_9_0_1"/>
<feature type="domain" description="Methionyl/Leucyl tRNA synthetase" evidence="11">
    <location>
        <begin position="16"/>
        <end position="379"/>
    </location>
</feature>
<keyword evidence="7 10" id="KW-0030">Aminoacyl-tRNA synthetase</keyword>
<dbReference type="Pfam" id="PF09334">
    <property type="entry name" value="tRNA-synt_1g"/>
    <property type="match status" value="1"/>
</dbReference>
<dbReference type="SUPFAM" id="SSF52374">
    <property type="entry name" value="Nucleotidylyl transferase"/>
    <property type="match status" value="1"/>
</dbReference>
<dbReference type="PRINTS" id="PR01041">
    <property type="entry name" value="TRNASYNTHMET"/>
</dbReference>
<keyword evidence="13" id="KW-1185">Reference proteome</keyword>
<dbReference type="Gene3D" id="2.170.220.10">
    <property type="match status" value="1"/>
</dbReference>
<dbReference type="FunCoup" id="A5DIE6">
    <property type="interactions" value="553"/>
</dbReference>
<dbReference type="SUPFAM" id="SSF47323">
    <property type="entry name" value="Anticodon-binding domain of a subclass of class I aminoacyl-tRNA synthetases"/>
    <property type="match status" value="1"/>
</dbReference>
<evidence type="ECO:0000256" key="9">
    <source>
        <dbReference type="ARBA" id="ARBA00030904"/>
    </source>
</evidence>
<dbReference type="PANTHER" id="PTHR43326">
    <property type="entry name" value="METHIONYL-TRNA SYNTHETASE"/>
    <property type="match status" value="1"/>
</dbReference>
<comment type="similarity">
    <text evidence="1 10">Belongs to the class-I aminoacyl-tRNA synthetase family.</text>
</comment>
<dbReference type="OMA" id="TFIVCEP"/>
<organism evidence="12 13">
    <name type="scientific">Meyerozyma guilliermondii (strain ATCC 6260 / CBS 566 / DSM 6381 / JCM 1539 / NBRC 10279 / NRRL Y-324)</name>
    <name type="common">Yeast</name>
    <name type="synonym">Candida guilliermondii</name>
    <dbReference type="NCBI Taxonomy" id="294746"/>
    <lineage>
        <taxon>Eukaryota</taxon>
        <taxon>Fungi</taxon>
        <taxon>Dikarya</taxon>
        <taxon>Ascomycota</taxon>
        <taxon>Saccharomycotina</taxon>
        <taxon>Pichiomycetes</taxon>
        <taxon>Debaryomycetaceae</taxon>
        <taxon>Meyerozyma</taxon>
    </lineage>
</organism>
<dbReference type="CDD" id="cd00814">
    <property type="entry name" value="MetRS_core"/>
    <property type="match status" value="1"/>
</dbReference>
<keyword evidence="3 10" id="KW-0436">Ligase</keyword>
<dbReference type="InterPro" id="IPR014729">
    <property type="entry name" value="Rossmann-like_a/b/a_fold"/>
</dbReference>
<dbReference type="InterPro" id="IPR015413">
    <property type="entry name" value="Methionyl/Leucyl_tRNA_Synth"/>
</dbReference>
<dbReference type="GO" id="GO:0004825">
    <property type="term" value="F:methionine-tRNA ligase activity"/>
    <property type="evidence" value="ECO:0007669"/>
    <property type="project" value="UniProtKB-EC"/>
</dbReference>
<dbReference type="KEGG" id="pgu:PGUG_03047"/>
<evidence type="ECO:0000256" key="2">
    <source>
        <dbReference type="ARBA" id="ARBA00012838"/>
    </source>
</evidence>
<evidence type="ECO:0000256" key="3">
    <source>
        <dbReference type="ARBA" id="ARBA00022598"/>
    </source>
</evidence>
<dbReference type="VEuPathDB" id="FungiDB:PGUG_03047"/>
<evidence type="ECO:0000256" key="5">
    <source>
        <dbReference type="ARBA" id="ARBA00022840"/>
    </source>
</evidence>
<accession>A5DIE6</accession>
<evidence type="ECO:0000313" key="13">
    <source>
        <dbReference type="Proteomes" id="UP000001997"/>
    </source>
</evidence>
<dbReference type="GO" id="GO:0005739">
    <property type="term" value="C:mitochondrion"/>
    <property type="evidence" value="ECO:0007669"/>
    <property type="project" value="EnsemblFungi"/>
</dbReference>
<dbReference type="Proteomes" id="UP000001997">
    <property type="component" value="Unassembled WGS sequence"/>
</dbReference>
<dbReference type="Gene3D" id="3.40.50.620">
    <property type="entry name" value="HUPs"/>
    <property type="match status" value="1"/>
</dbReference>
<sequence>MSTLRRFASSVASKPYYITSPIFYVNAKPHLGHLYSMHLCDTRSRWEKLKNKESFFVTGTDEHGLKIQAVAEKRGISPKTLVDEVSLNFKHLAEKFDIQYDRFIRTTDGDHIESVKHFWKTMNERGLIYKGTHSGWYAVSDETFYPESQIEKVTDSNGISKMISKETKNEVIFHEESNYFFRLSKFRDRLINYLKENPQLITPKNKYDSILAELEGEKLEDLSISRPSSRLSWGIEVPGDDTQRIYVWFDALINYITAAGYPKSLNAPTSPWPAVHVIGKDIARFHCIYWPIFLMAADLPLPKQIVIHSHWLCDGFKMSKSLGNVVDPLDTLDYYGQDACRFFLSEYSNIESDSNYSEREFHFTRENLIGKYANLVTRCGGPSFDIEESVAMSKEGSFDKIESFWEDCPYENPAAVKDAAGKLRACLDNLYPAMDTHLENFDHMKATQVWWEAIEAGNQLFQLGQPWIFTKEMKNENLQPEKRETSKLVQSFLVYMAAETCRIGSILMGPIMPHLSHKILDRLGVSMQKRTAQYASVGQDSTYGHGANDKGKKLPIERIKMRESM</sequence>
<dbReference type="AlphaFoldDB" id="A5DIE6"/>
<evidence type="ECO:0000313" key="12">
    <source>
        <dbReference type="EMBL" id="EDK38949.2"/>
    </source>
</evidence>
<dbReference type="InterPro" id="IPR014758">
    <property type="entry name" value="Met-tRNA_synth"/>
</dbReference>
<dbReference type="EC" id="6.1.1.10" evidence="2"/>